<accession>C6HCH4</accession>
<organism evidence="1 2">
    <name type="scientific">Ajellomyces capsulatus (strain H143)</name>
    <name type="common">Darling's disease fungus</name>
    <name type="synonym">Histoplasma capsulatum</name>
    <dbReference type="NCBI Taxonomy" id="544712"/>
    <lineage>
        <taxon>Eukaryota</taxon>
        <taxon>Fungi</taxon>
        <taxon>Dikarya</taxon>
        <taxon>Ascomycota</taxon>
        <taxon>Pezizomycotina</taxon>
        <taxon>Eurotiomycetes</taxon>
        <taxon>Eurotiomycetidae</taxon>
        <taxon>Onygenales</taxon>
        <taxon>Ajellomycetaceae</taxon>
        <taxon>Histoplasma</taxon>
    </lineage>
</organism>
<gene>
    <name evidence="1" type="ORF">HCDG_03723</name>
</gene>
<evidence type="ECO:0000313" key="2">
    <source>
        <dbReference type="Proteomes" id="UP000002624"/>
    </source>
</evidence>
<dbReference type="EMBL" id="GG692422">
    <property type="protein sequence ID" value="EER42264.1"/>
    <property type="molecule type" value="Genomic_DNA"/>
</dbReference>
<dbReference type="VEuPathDB" id="FungiDB:HCDG_03723"/>
<name>C6HCH4_AJECH</name>
<sequence>MAAEYRGCLGARFGVRSKFSSTTRFSPKTTFFPVRLLRKWKPVQRRAQLVQRSGGIKSMQSIATLYPVEFINHFRSSISITVIHQTVMDTGDWICTQRFAATLLGLRP</sequence>
<evidence type="ECO:0000313" key="1">
    <source>
        <dbReference type="EMBL" id="EER42264.1"/>
    </source>
</evidence>
<reference evidence="2" key="1">
    <citation type="submission" date="2009-05" db="EMBL/GenBank/DDBJ databases">
        <title>The genome sequence of Ajellomyces capsulatus strain H143.</title>
        <authorList>
            <person name="Champion M."/>
            <person name="Cuomo C.A."/>
            <person name="Ma L.-J."/>
            <person name="Henn M.R."/>
            <person name="Sil A."/>
            <person name="Goldman B."/>
            <person name="Young S.K."/>
            <person name="Kodira C.D."/>
            <person name="Zeng Q."/>
            <person name="Koehrsen M."/>
            <person name="Alvarado L."/>
            <person name="Berlin A.M."/>
            <person name="Borenstein D."/>
            <person name="Chen Z."/>
            <person name="Engels R."/>
            <person name="Freedman E."/>
            <person name="Gellesch M."/>
            <person name="Goldberg J."/>
            <person name="Griggs A."/>
            <person name="Gujja S."/>
            <person name="Heiman D.I."/>
            <person name="Hepburn T.A."/>
            <person name="Howarth C."/>
            <person name="Jen D."/>
            <person name="Larson L."/>
            <person name="Lewis B."/>
            <person name="Mehta T."/>
            <person name="Park D."/>
            <person name="Pearson M."/>
            <person name="Roberts A."/>
            <person name="Saif S."/>
            <person name="Shea T.D."/>
            <person name="Shenoy N."/>
            <person name="Sisk P."/>
            <person name="Stolte C."/>
            <person name="Sykes S."/>
            <person name="Walk T."/>
            <person name="White J."/>
            <person name="Yandava C."/>
            <person name="Klein B."/>
            <person name="McEwen J.G."/>
            <person name="Puccia R."/>
            <person name="Goldman G.H."/>
            <person name="Felipe M.S."/>
            <person name="Nino-Vega G."/>
            <person name="San-Blas G."/>
            <person name="Taylor J.W."/>
            <person name="Mendoza L."/>
            <person name="Galagan J.E."/>
            <person name="Nusbaum C."/>
            <person name="Birren B.W."/>
        </authorList>
    </citation>
    <scope>NUCLEOTIDE SEQUENCE [LARGE SCALE GENOMIC DNA]</scope>
    <source>
        <strain evidence="2">H143</strain>
    </source>
</reference>
<proteinExistence type="predicted"/>
<dbReference type="HOGENOM" id="CLU_2196174_0_0_1"/>
<protein>
    <submittedName>
        <fullName evidence="1">Uncharacterized protein</fullName>
    </submittedName>
</protein>
<dbReference type="AlphaFoldDB" id="C6HCH4"/>
<dbReference type="Proteomes" id="UP000002624">
    <property type="component" value="Unassembled WGS sequence"/>
</dbReference>